<dbReference type="PANTHER" id="PTHR34374">
    <property type="entry name" value="LARGE RIBOSOMAL RNA SUBUNIT ACCUMULATION PROTEIN YCED HOMOLOG 1, CHLOROPLASTIC"/>
    <property type="match status" value="1"/>
</dbReference>
<proteinExistence type="predicted"/>
<feature type="region of interest" description="Disordered" evidence="1">
    <location>
        <begin position="1"/>
        <end position="22"/>
    </location>
</feature>
<dbReference type="PANTHER" id="PTHR34374:SF1">
    <property type="entry name" value="LARGE RIBOSOMAL RNA SUBUNIT ACCUMULATION PROTEIN YCED HOMOLOG 1, CHLOROPLASTIC"/>
    <property type="match status" value="1"/>
</dbReference>
<name>A0A4U6QL15_9ACTN</name>
<dbReference type="RefSeq" id="WP_137448477.1">
    <property type="nucleotide sequence ID" value="NZ_SZZH01000001.1"/>
</dbReference>
<protein>
    <submittedName>
        <fullName evidence="2">DUF177 domain-containing protein</fullName>
    </submittedName>
</protein>
<evidence type="ECO:0000313" key="2">
    <source>
        <dbReference type="EMBL" id="TKV61173.1"/>
    </source>
</evidence>
<keyword evidence="3" id="KW-1185">Reference proteome</keyword>
<reference evidence="2 3" key="1">
    <citation type="submission" date="2019-05" db="EMBL/GenBank/DDBJ databases">
        <title>Nakamurella sp. N5BH11, whole genome shotgun sequence.</title>
        <authorList>
            <person name="Tuo L."/>
        </authorList>
    </citation>
    <scope>NUCLEOTIDE SEQUENCE [LARGE SCALE GENOMIC DNA]</scope>
    <source>
        <strain evidence="2 3">N5BH11</strain>
    </source>
</reference>
<feature type="compositionally biased region" description="Pro residues" evidence="1">
    <location>
        <begin position="1"/>
        <end position="14"/>
    </location>
</feature>
<dbReference type="InterPro" id="IPR003772">
    <property type="entry name" value="YceD"/>
</dbReference>
<evidence type="ECO:0000313" key="3">
    <source>
        <dbReference type="Proteomes" id="UP000306985"/>
    </source>
</evidence>
<dbReference type="AlphaFoldDB" id="A0A4U6QL15"/>
<dbReference type="Proteomes" id="UP000306985">
    <property type="component" value="Unassembled WGS sequence"/>
</dbReference>
<dbReference type="OrthoDB" id="9790372at2"/>
<gene>
    <name evidence="2" type="ORF">FDO65_05970</name>
</gene>
<dbReference type="Pfam" id="PF02620">
    <property type="entry name" value="YceD"/>
    <property type="match status" value="1"/>
</dbReference>
<evidence type="ECO:0000256" key="1">
    <source>
        <dbReference type="SAM" id="MobiDB-lite"/>
    </source>
</evidence>
<comment type="caution">
    <text evidence="2">The sequence shown here is derived from an EMBL/GenBank/DDBJ whole genome shotgun (WGS) entry which is preliminary data.</text>
</comment>
<organism evidence="2 3">
    <name type="scientific">Nakamurella flava</name>
    <dbReference type="NCBI Taxonomy" id="2576308"/>
    <lineage>
        <taxon>Bacteria</taxon>
        <taxon>Bacillati</taxon>
        <taxon>Actinomycetota</taxon>
        <taxon>Actinomycetes</taxon>
        <taxon>Nakamurellales</taxon>
        <taxon>Nakamurellaceae</taxon>
        <taxon>Nakamurella</taxon>
    </lineage>
</organism>
<accession>A0A4U6QL15</accession>
<sequence length="210" mass="22250">MSASPRPSPGPSPASPWVIDTRTLGRRPGSMRTVRIAVPVTQRIGNEVVGVPAAGRDVVPATDDTAVVDLDLRLESVAEGVLVSGSAAATAEGQCARCLVDLTEPVVVSLRELYAYPESATAATTEDDEVERLIDDLVDLEPVVRDEIVLALPLAPLCRPDCPGLCPDCGERFDDLEPGHSHEILDPRWAALQEKFAPRPDQTGPAGSAD</sequence>
<dbReference type="EMBL" id="SZZH01000001">
    <property type="protein sequence ID" value="TKV61173.1"/>
    <property type="molecule type" value="Genomic_DNA"/>
</dbReference>